<evidence type="ECO:0000259" key="4">
    <source>
        <dbReference type="Pfam" id="PF00440"/>
    </source>
</evidence>
<dbReference type="EMBL" id="SIHO01000003">
    <property type="protein sequence ID" value="TFU01323.1"/>
    <property type="molecule type" value="Genomic_DNA"/>
</dbReference>
<reference evidence="5 6" key="1">
    <citation type="submission" date="2019-02" db="EMBL/GenBank/DDBJ databases">
        <title>Polymorphobacter sp. isolated from the lake at the Tibet of China.</title>
        <authorList>
            <person name="Li A."/>
        </authorList>
    </citation>
    <scope>NUCLEOTIDE SEQUENCE [LARGE SCALE GENOMIC DNA]</scope>
    <source>
        <strain evidence="5 6">DJ1R-1</strain>
    </source>
</reference>
<sequence length="222" mass="24222">MSRPAAKPRSDAAEHLKAVALRLFAERGPDGVTVRQIAEHAGQKNHAAVGYHFGSKEALIRELIIDGARAIDERRCAWLDACEAAGGPHSVHEIVDGMIRTSIDPDLAPGDESFNRFVLLLSLSQRAFFMDALEGRWNVGYQRCLDHLRRLMPDMPAKLKNQRFVFLGATLGALLSAREAELADRSRPHPMWQADATLAHAARAVAAMLEAPVMGRASGGQA</sequence>
<dbReference type="PANTHER" id="PTHR30055:SF234">
    <property type="entry name" value="HTH-TYPE TRANSCRIPTIONAL REGULATOR BETI"/>
    <property type="match status" value="1"/>
</dbReference>
<dbReference type="AlphaFoldDB" id="A0A4Y9EKM9"/>
<dbReference type="SUPFAM" id="SSF46689">
    <property type="entry name" value="Homeodomain-like"/>
    <property type="match status" value="1"/>
</dbReference>
<organism evidence="5 6">
    <name type="scientific">Glacieibacterium arshaanense</name>
    <dbReference type="NCBI Taxonomy" id="2511025"/>
    <lineage>
        <taxon>Bacteria</taxon>
        <taxon>Pseudomonadati</taxon>
        <taxon>Pseudomonadota</taxon>
        <taxon>Alphaproteobacteria</taxon>
        <taxon>Sphingomonadales</taxon>
        <taxon>Sphingosinicellaceae</taxon>
        <taxon>Glacieibacterium</taxon>
    </lineage>
</organism>
<keyword evidence="6" id="KW-1185">Reference proteome</keyword>
<dbReference type="PANTHER" id="PTHR30055">
    <property type="entry name" value="HTH-TYPE TRANSCRIPTIONAL REGULATOR RUTR"/>
    <property type="match status" value="1"/>
</dbReference>
<feature type="domain" description="HTH tetR-type" evidence="4">
    <location>
        <begin position="18"/>
        <end position="63"/>
    </location>
</feature>
<evidence type="ECO:0000313" key="5">
    <source>
        <dbReference type="EMBL" id="TFU01323.1"/>
    </source>
</evidence>
<keyword evidence="3" id="KW-0804">Transcription</keyword>
<dbReference type="GO" id="GO:0000976">
    <property type="term" value="F:transcription cis-regulatory region binding"/>
    <property type="evidence" value="ECO:0007669"/>
    <property type="project" value="TreeGrafter"/>
</dbReference>
<dbReference type="InterPro" id="IPR009057">
    <property type="entry name" value="Homeodomain-like_sf"/>
</dbReference>
<evidence type="ECO:0000256" key="1">
    <source>
        <dbReference type="ARBA" id="ARBA00023015"/>
    </source>
</evidence>
<protein>
    <submittedName>
        <fullName evidence="5">TetR/AcrR family transcriptional regulator</fullName>
    </submittedName>
</protein>
<evidence type="ECO:0000313" key="6">
    <source>
        <dbReference type="Proteomes" id="UP000297737"/>
    </source>
</evidence>
<gene>
    <name evidence="5" type="ORF">EUV02_13600</name>
</gene>
<evidence type="ECO:0000256" key="2">
    <source>
        <dbReference type="ARBA" id="ARBA00023125"/>
    </source>
</evidence>
<accession>A0A4Y9EKM9</accession>
<dbReference type="InterPro" id="IPR050109">
    <property type="entry name" value="HTH-type_TetR-like_transc_reg"/>
</dbReference>
<name>A0A4Y9EKM9_9SPHN</name>
<dbReference type="InterPro" id="IPR001647">
    <property type="entry name" value="HTH_TetR"/>
</dbReference>
<comment type="caution">
    <text evidence="5">The sequence shown here is derived from an EMBL/GenBank/DDBJ whole genome shotgun (WGS) entry which is preliminary data.</text>
</comment>
<dbReference type="Gene3D" id="1.10.357.10">
    <property type="entry name" value="Tetracycline Repressor, domain 2"/>
    <property type="match status" value="1"/>
</dbReference>
<evidence type="ECO:0000256" key="3">
    <source>
        <dbReference type="ARBA" id="ARBA00023163"/>
    </source>
</evidence>
<keyword evidence="2" id="KW-0238">DNA-binding</keyword>
<dbReference type="Pfam" id="PF00440">
    <property type="entry name" value="TetR_N"/>
    <property type="match status" value="1"/>
</dbReference>
<dbReference type="GO" id="GO:0003700">
    <property type="term" value="F:DNA-binding transcription factor activity"/>
    <property type="evidence" value="ECO:0007669"/>
    <property type="project" value="TreeGrafter"/>
</dbReference>
<dbReference type="Proteomes" id="UP000297737">
    <property type="component" value="Unassembled WGS sequence"/>
</dbReference>
<dbReference type="OrthoDB" id="2356263at2"/>
<keyword evidence="1" id="KW-0805">Transcription regulation</keyword>
<proteinExistence type="predicted"/>
<dbReference type="RefSeq" id="WP_135246827.1">
    <property type="nucleotide sequence ID" value="NZ_SIHO01000003.1"/>
</dbReference>